<keyword evidence="2" id="KW-0812">Transmembrane</keyword>
<evidence type="ECO:0000256" key="2">
    <source>
        <dbReference type="SAM" id="Phobius"/>
    </source>
</evidence>
<feature type="compositionally biased region" description="Polar residues" evidence="1">
    <location>
        <begin position="216"/>
        <end position="229"/>
    </location>
</feature>
<protein>
    <submittedName>
        <fullName evidence="3">Uncharacterized protein</fullName>
    </submittedName>
</protein>
<evidence type="ECO:0000256" key="1">
    <source>
        <dbReference type="SAM" id="MobiDB-lite"/>
    </source>
</evidence>
<keyword evidence="4" id="KW-1185">Reference proteome</keyword>
<reference evidence="4" key="1">
    <citation type="journal article" date="2017" name="Nat. Ecol. Evol.">
        <title>Genome expansion and lineage-specific genetic innovations in the forest pathogenic fungi Armillaria.</title>
        <authorList>
            <person name="Sipos G."/>
            <person name="Prasanna A.N."/>
            <person name="Walter M.C."/>
            <person name="O'Connor E."/>
            <person name="Balint B."/>
            <person name="Krizsan K."/>
            <person name="Kiss B."/>
            <person name="Hess J."/>
            <person name="Varga T."/>
            <person name="Slot J."/>
            <person name="Riley R."/>
            <person name="Boka B."/>
            <person name="Rigling D."/>
            <person name="Barry K."/>
            <person name="Lee J."/>
            <person name="Mihaltcheva S."/>
            <person name="LaButti K."/>
            <person name="Lipzen A."/>
            <person name="Waldron R."/>
            <person name="Moloney N.M."/>
            <person name="Sperisen C."/>
            <person name="Kredics L."/>
            <person name="Vagvoelgyi C."/>
            <person name="Patrignani A."/>
            <person name="Fitzpatrick D."/>
            <person name="Nagy I."/>
            <person name="Doyle S."/>
            <person name="Anderson J.B."/>
            <person name="Grigoriev I.V."/>
            <person name="Gueldener U."/>
            <person name="Muensterkoetter M."/>
            <person name="Nagy L.G."/>
        </authorList>
    </citation>
    <scope>NUCLEOTIDE SEQUENCE [LARGE SCALE GENOMIC DNA]</scope>
    <source>
        <strain evidence="4">Ar21-2</strain>
    </source>
</reference>
<feature type="transmembrane region" description="Helical" evidence="2">
    <location>
        <begin position="150"/>
        <end position="175"/>
    </location>
</feature>
<sequence>MTKSAPTGKAMIIIILLLYICTTLHCGAVVISAHSSFVNNAQSIVTEYLSSYNPRQSVPMVEDLALLDCVGTALSSYSASNSSSHLCNSLGAVFKIIATYKIYITGSSDDTVYDFIIYSSSILATTLWCTVLIIYRIVTVAQAGRGALRAYHHVIEVFIESSALYSITLIIYIGLYSCDNWTETYITVVAASARGIAPTLLVGRVAAGHARPDDSWQGSQDSKLGSMTSDDLEAQAAQSERDEEYGHHARADSEGDTGLQSVVHKDGTKVQLEISNDGHYYNKNDLRGDDLEAHPNRLRDDDLHAILVVPKD</sequence>
<accession>A0A2H3DE21</accession>
<feature type="transmembrane region" description="Helical" evidence="2">
    <location>
        <begin position="12"/>
        <end position="33"/>
    </location>
</feature>
<dbReference type="EMBL" id="KZ293656">
    <property type="protein sequence ID" value="PBK93479.1"/>
    <property type="molecule type" value="Genomic_DNA"/>
</dbReference>
<feature type="transmembrane region" description="Helical" evidence="2">
    <location>
        <begin position="115"/>
        <end position="138"/>
    </location>
</feature>
<evidence type="ECO:0000313" key="3">
    <source>
        <dbReference type="EMBL" id="PBK93479.1"/>
    </source>
</evidence>
<feature type="region of interest" description="Disordered" evidence="1">
    <location>
        <begin position="210"/>
        <end position="261"/>
    </location>
</feature>
<name>A0A2H3DE21_ARMGA</name>
<gene>
    <name evidence="3" type="ORF">ARMGADRAFT_1030107</name>
</gene>
<feature type="region of interest" description="Disordered" evidence="1">
    <location>
        <begin position="274"/>
        <end position="295"/>
    </location>
</feature>
<dbReference type="InParanoid" id="A0A2H3DE21"/>
<evidence type="ECO:0000313" key="4">
    <source>
        <dbReference type="Proteomes" id="UP000217790"/>
    </source>
</evidence>
<organism evidence="3 4">
    <name type="scientific">Armillaria gallica</name>
    <name type="common">Bulbous honey fungus</name>
    <name type="synonym">Armillaria bulbosa</name>
    <dbReference type="NCBI Taxonomy" id="47427"/>
    <lineage>
        <taxon>Eukaryota</taxon>
        <taxon>Fungi</taxon>
        <taxon>Dikarya</taxon>
        <taxon>Basidiomycota</taxon>
        <taxon>Agaricomycotina</taxon>
        <taxon>Agaricomycetes</taxon>
        <taxon>Agaricomycetidae</taxon>
        <taxon>Agaricales</taxon>
        <taxon>Marasmiineae</taxon>
        <taxon>Physalacriaceae</taxon>
        <taxon>Armillaria</taxon>
    </lineage>
</organism>
<dbReference type="OrthoDB" id="3038148at2759"/>
<feature type="compositionally biased region" description="Basic and acidic residues" evidence="1">
    <location>
        <begin position="244"/>
        <end position="253"/>
    </location>
</feature>
<keyword evidence="2" id="KW-0472">Membrane</keyword>
<feature type="compositionally biased region" description="Basic and acidic residues" evidence="1">
    <location>
        <begin position="280"/>
        <end position="295"/>
    </location>
</feature>
<dbReference type="AlphaFoldDB" id="A0A2H3DE21"/>
<keyword evidence="2" id="KW-1133">Transmembrane helix</keyword>
<proteinExistence type="predicted"/>
<dbReference type="Proteomes" id="UP000217790">
    <property type="component" value="Unassembled WGS sequence"/>
</dbReference>